<evidence type="ECO:0000313" key="2">
    <source>
        <dbReference type="Proteomes" id="UP000189883"/>
    </source>
</evidence>
<accession>A0A1S7DQH1</accession>
<protein>
    <submittedName>
        <fullName evidence="1">Uncharacterized protein</fullName>
    </submittedName>
</protein>
<organism evidence="1 2">
    <name type="scientific">Riemerella anatipestifer</name>
    <name type="common">Moraxella anatipestifer</name>
    <dbReference type="NCBI Taxonomy" id="34085"/>
    <lineage>
        <taxon>Bacteria</taxon>
        <taxon>Pseudomonadati</taxon>
        <taxon>Bacteroidota</taxon>
        <taxon>Flavobacteriia</taxon>
        <taxon>Flavobacteriales</taxon>
        <taxon>Weeksellaceae</taxon>
        <taxon>Riemerella</taxon>
    </lineage>
</organism>
<proteinExistence type="predicted"/>
<name>A0A1S7DQH1_RIEAN</name>
<gene>
    <name evidence="1" type="ORF">AB406_0398</name>
</gene>
<dbReference type="EMBL" id="CP011859">
    <property type="protein sequence ID" value="AQY21357.1"/>
    <property type="molecule type" value="Genomic_DNA"/>
</dbReference>
<evidence type="ECO:0000313" key="1">
    <source>
        <dbReference type="EMBL" id="AQY21357.1"/>
    </source>
</evidence>
<sequence length="102" mass="11763">MNIQEKLKQAIEQYTVTAKNQKLLEDRFGKENLKNYPFRTITIALGTSSSHGTEYFKLNLDTFKNEQYCSVGSYGEVTISDALIEKIEKEMFKLLEVTDNDN</sequence>
<dbReference type="AlphaFoldDB" id="A0A1S7DQH1"/>
<dbReference type="Proteomes" id="UP000189883">
    <property type="component" value="Chromosome"/>
</dbReference>
<reference evidence="1 2" key="1">
    <citation type="submission" date="2015-06" db="EMBL/GenBank/DDBJ databases">
        <title>R. anatipestifer strain HXb2 is the most virulent strain so far, and the genome sequence would help us uncover the pathogenesis.</title>
        <authorList>
            <person name="Hu Q."/>
            <person name="Qi J."/>
            <person name="Bo H."/>
            <person name="Liu G."/>
            <person name="Tao M."/>
            <person name="Ding Y."/>
            <person name="Xue Y."/>
        </authorList>
    </citation>
    <scope>NUCLEOTIDE SEQUENCE [LARGE SCALE GENOMIC DNA]</scope>
    <source>
        <strain evidence="1 2">HXb2</strain>
    </source>
</reference>